<evidence type="ECO:0000313" key="3">
    <source>
        <dbReference type="Proteomes" id="UP000792457"/>
    </source>
</evidence>
<dbReference type="Proteomes" id="UP000792457">
    <property type="component" value="Unassembled WGS sequence"/>
</dbReference>
<feature type="region of interest" description="Disordered" evidence="1">
    <location>
        <begin position="51"/>
        <end position="86"/>
    </location>
</feature>
<reference evidence="2" key="2">
    <citation type="submission" date="2017-10" db="EMBL/GenBank/DDBJ databases">
        <title>Ladona fulva Genome sequencing and assembly.</title>
        <authorList>
            <person name="Murali S."/>
            <person name="Richards S."/>
            <person name="Bandaranaike D."/>
            <person name="Bellair M."/>
            <person name="Blankenburg K."/>
            <person name="Chao H."/>
            <person name="Dinh H."/>
            <person name="Doddapaneni H."/>
            <person name="Dugan-Rocha S."/>
            <person name="Elkadiri S."/>
            <person name="Gnanaolivu R."/>
            <person name="Hernandez B."/>
            <person name="Skinner E."/>
            <person name="Javaid M."/>
            <person name="Lee S."/>
            <person name="Li M."/>
            <person name="Ming W."/>
            <person name="Munidasa M."/>
            <person name="Muniz J."/>
            <person name="Nguyen L."/>
            <person name="Hughes D."/>
            <person name="Osuji N."/>
            <person name="Pu L.-L."/>
            <person name="Puazo M."/>
            <person name="Qu C."/>
            <person name="Quiroz J."/>
            <person name="Raj R."/>
            <person name="Weissenberger G."/>
            <person name="Xin Y."/>
            <person name="Zou X."/>
            <person name="Han Y."/>
            <person name="Worley K."/>
            <person name="Muzny D."/>
            <person name="Gibbs R."/>
        </authorList>
    </citation>
    <scope>NUCLEOTIDE SEQUENCE</scope>
    <source>
        <strain evidence="2">Sampled in the wild</strain>
    </source>
</reference>
<proteinExistence type="predicted"/>
<feature type="non-terminal residue" evidence="2">
    <location>
        <position position="86"/>
    </location>
</feature>
<evidence type="ECO:0000313" key="2">
    <source>
        <dbReference type="EMBL" id="KAG8237219.1"/>
    </source>
</evidence>
<organism evidence="2 3">
    <name type="scientific">Ladona fulva</name>
    <name type="common">Scarce chaser dragonfly</name>
    <name type="synonym">Libellula fulva</name>
    <dbReference type="NCBI Taxonomy" id="123851"/>
    <lineage>
        <taxon>Eukaryota</taxon>
        <taxon>Metazoa</taxon>
        <taxon>Ecdysozoa</taxon>
        <taxon>Arthropoda</taxon>
        <taxon>Hexapoda</taxon>
        <taxon>Insecta</taxon>
        <taxon>Pterygota</taxon>
        <taxon>Palaeoptera</taxon>
        <taxon>Odonata</taxon>
        <taxon>Epiprocta</taxon>
        <taxon>Anisoptera</taxon>
        <taxon>Libelluloidea</taxon>
        <taxon>Libellulidae</taxon>
        <taxon>Ladona</taxon>
    </lineage>
</organism>
<comment type="caution">
    <text evidence="2">The sequence shown here is derived from an EMBL/GenBank/DDBJ whole genome shotgun (WGS) entry which is preliminary data.</text>
</comment>
<evidence type="ECO:0000256" key="1">
    <source>
        <dbReference type="SAM" id="MobiDB-lite"/>
    </source>
</evidence>
<accession>A0A8K0KL09</accession>
<gene>
    <name evidence="2" type="ORF">J437_LFUL016056</name>
</gene>
<reference evidence="2" key="1">
    <citation type="submission" date="2013-04" db="EMBL/GenBank/DDBJ databases">
        <authorList>
            <person name="Qu J."/>
            <person name="Murali S.C."/>
            <person name="Bandaranaike D."/>
            <person name="Bellair M."/>
            <person name="Blankenburg K."/>
            <person name="Chao H."/>
            <person name="Dinh H."/>
            <person name="Doddapaneni H."/>
            <person name="Downs B."/>
            <person name="Dugan-Rocha S."/>
            <person name="Elkadiri S."/>
            <person name="Gnanaolivu R.D."/>
            <person name="Hernandez B."/>
            <person name="Javaid M."/>
            <person name="Jayaseelan J.C."/>
            <person name="Lee S."/>
            <person name="Li M."/>
            <person name="Ming W."/>
            <person name="Munidasa M."/>
            <person name="Muniz J."/>
            <person name="Nguyen L."/>
            <person name="Ongeri F."/>
            <person name="Osuji N."/>
            <person name="Pu L.-L."/>
            <person name="Puazo M."/>
            <person name="Qu C."/>
            <person name="Quiroz J."/>
            <person name="Raj R."/>
            <person name="Weissenberger G."/>
            <person name="Xin Y."/>
            <person name="Zou X."/>
            <person name="Han Y."/>
            <person name="Richards S."/>
            <person name="Worley K."/>
            <person name="Muzny D."/>
            <person name="Gibbs R."/>
        </authorList>
    </citation>
    <scope>NUCLEOTIDE SEQUENCE</scope>
    <source>
        <strain evidence="2">Sampled in the wild</strain>
    </source>
</reference>
<protein>
    <submittedName>
        <fullName evidence="2">Uncharacterized protein</fullName>
    </submittedName>
</protein>
<dbReference type="AlphaFoldDB" id="A0A8K0KL09"/>
<keyword evidence="3" id="KW-1185">Reference proteome</keyword>
<dbReference type="EMBL" id="KZ309135">
    <property type="protein sequence ID" value="KAG8237219.1"/>
    <property type="molecule type" value="Genomic_DNA"/>
</dbReference>
<feature type="compositionally biased region" description="Basic and acidic residues" evidence="1">
    <location>
        <begin position="72"/>
        <end position="86"/>
    </location>
</feature>
<sequence length="86" mass="10447">LFKVENCEEDDWRCSSCNRKKERSTTEEKDALIQRLKKELEEKRERVKRLMSENEDLKKQSSTRKCSPRRRTSFEKDNLRGNHSEK</sequence>
<name>A0A8K0KL09_LADFU</name>